<comment type="similarity">
    <text evidence="2">Belongs to the Nudix hydrolase family.</text>
</comment>
<dbReference type="GO" id="GO:0044716">
    <property type="term" value="F:8-oxo-GDP phosphatase activity"/>
    <property type="evidence" value="ECO:0007669"/>
    <property type="project" value="TreeGrafter"/>
</dbReference>
<dbReference type="AlphaFoldDB" id="A0A1S6IQS8"/>
<evidence type="ECO:0000256" key="3">
    <source>
        <dbReference type="ARBA" id="ARBA00022457"/>
    </source>
</evidence>
<keyword evidence="7 13" id="KW-0378">Hydrolase</keyword>
<dbReference type="GO" id="GO:0006281">
    <property type="term" value="P:DNA repair"/>
    <property type="evidence" value="ECO:0007669"/>
    <property type="project" value="UniProtKB-KW"/>
</dbReference>
<feature type="domain" description="Nudix hydrolase" evidence="12">
    <location>
        <begin position="3"/>
        <end position="127"/>
    </location>
</feature>
<dbReference type="Gene3D" id="3.90.79.10">
    <property type="entry name" value="Nucleoside Triphosphate Pyrophosphohydrolase"/>
    <property type="match status" value="1"/>
</dbReference>
<dbReference type="GO" id="GO:0046872">
    <property type="term" value="F:metal ion binding"/>
    <property type="evidence" value="ECO:0007669"/>
    <property type="project" value="UniProtKB-KW"/>
</dbReference>
<keyword evidence="8" id="KW-0460">Magnesium</keyword>
<dbReference type="InterPro" id="IPR020476">
    <property type="entry name" value="Nudix_hydrolase"/>
</dbReference>
<dbReference type="InterPro" id="IPR000086">
    <property type="entry name" value="NUDIX_hydrolase_dom"/>
</dbReference>
<reference evidence="13 14" key="1">
    <citation type="journal article" date="2014" name="Int. J. Syst. Evol. Microbiol.">
        <title>Jeotgalibaca dankookensis gen. nov., sp. nov., a member of the family Carnobacteriaceae, isolated from seujeot (Korean traditional food).</title>
        <authorList>
            <person name="Lee D.G."/>
            <person name="Trujillo M.E."/>
            <person name="Kang H."/>
            <person name="Ahn T.Y."/>
        </authorList>
    </citation>
    <scope>NUCLEOTIDE SEQUENCE [LARGE SCALE GENOMIC DNA]</scope>
    <source>
        <strain evidence="13 14">EX-07</strain>
    </source>
</reference>
<accession>A0A1S6IQS8</accession>
<keyword evidence="9" id="KW-0234">DNA repair</keyword>
<keyword evidence="6" id="KW-0227">DNA damage</keyword>
<proteinExistence type="inferred from homology"/>
<dbReference type="CDD" id="cd03425">
    <property type="entry name" value="NUDIX_MutT_NudA_like"/>
    <property type="match status" value="1"/>
</dbReference>
<dbReference type="InterPro" id="IPR047127">
    <property type="entry name" value="MutT-like"/>
</dbReference>
<keyword evidence="14" id="KW-1185">Reference proteome</keyword>
<dbReference type="EMBL" id="CP019728">
    <property type="protein sequence ID" value="AQS53902.1"/>
    <property type="molecule type" value="Genomic_DNA"/>
</dbReference>
<keyword evidence="3" id="KW-0515">Mutator protein</keyword>
<organism evidence="13 14">
    <name type="scientific">Jeotgalibaca dankookensis</name>
    <dbReference type="NCBI Taxonomy" id="708126"/>
    <lineage>
        <taxon>Bacteria</taxon>
        <taxon>Bacillati</taxon>
        <taxon>Bacillota</taxon>
        <taxon>Bacilli</taxon>
        <taxon>Lactobacillales</taxon>
        <taxon>Carnobacteriaceae</taxon>
        <taxon>Jeotgalibaca</taxon>
    </lineage>
</organism>
<dbReference type="PROSITE" id="PS51462">
    <property type="entry name" value="NUDIX"/>
    <property type="match status" value="1"/>
</dbReference>
<evidence type="ECO:0000313" key="13">
    <source>
        <dbReference type="EMBL" id="AQS53902.1"/>
    </source>
</evidence>
<keyword evidence="5" id="KW-0479">Metal-binding</keyword>
<dbReference type="InterPro" id="IPR015797">
    <property type="entry name" value="NUDIX_hydrolase-like_dom_sf"/>
</dbReference>
<dbReference type="GO" id="GO:0006260">
    <property type="term" value="P:DNA replication"/>
    <property type="evidence" value="ECO:0007669"/>
    <property type="project" value="UniProtKB-KW"/>
</dbReference>
<dbReference type="KEGG" id="jda:BW727_101535"/>
<evidence type="ECO:0000256" key="8">
    <source>
        <dbReference type="ARBA" id="ARBA00022842"/>
    </source>
</evidence>
<dbReference type="OrthoDB" id="9810648at2"/>
<sequence length="131" mass="14750">MKKEIHVVGAVIESEGKILCAQRGPGKALAYLWEFPGGKIEPGETGKEALEREIREELLCEIVVKEKITTTKYEYNFAFVHLTTFKCMLTEGVPTLTEHVAVKWVPVDKLELLEWAPADIPTINLLVNKND</sequence>
<evidence type="ECO:0000256" key="1">
    <source>
        <dbReference type="ARBA" id="ARBA00001946"/>
    </source>
</evidence>
<name>A0A1S6IQS8_9LACT</name>
<dbReference type="GO" id="GO:0008413">
    <property type="term" value="F:8-oxo-7,8-dihydroguanosine triphosphate pyrophosphatase activity"/>
    <property type="evidence" value="ECO:0007669"/>
    <property type="project" value="TreeGrafter"/>
</dbReference>
<dbReference type="SUPFAM" id="SSF55811">
    <property type="entry name" value="Nudix"/>
    <property type="match status" value="1"/>
</dbReference>
<evidence type="ECO:0000256" key="6">
    <source>
        <dbReference type="ARBA" id="ARBA00022763"/>
    </source>
</evidence>
<dbReference type="RefSeq" id="WP_062469919.1">
    <property type="nucleotide sequence ID" value="NZ_BBYN01000015.1"/>
</dbReference>
<evidence type="ECO:0000256" key="11">
    <source>
        <dbReference type="ARBA" id="ARBA00038905"/>
    </source>
</evidence>
<evidence type="ECO:0000256" key="4">
    <source>
        <dbReference type="ARBA" id="ARBA00022705"/>
    </source>
</evidence>
<dbReference type="PANTHER" id="PTHR47707:SF1">
    <property type="entry name" value="NUDIX HYDROLASE FAMILY PROTEIN"/>
    <property type="match status" value="1"/>
</dbReference>
<evidence type="ECO:0000259" key="12">
    <source>
        <dbReference type="PROSITE" id="PS51462"/>
    </source>
</evidence>
<gene>
    <name evidence="13" type="primary">nudG</name>
    <name evidence="13" type="ORF">BW727_101535</name>
</gene>
<comment type="catalytic activity">
    <reaction evidence="10">
        <text>8-oxo-dGTP + H2O = 8-oxo-dGMP + diphosphate + H(+)</text>
        <dbReference type="Rhea" id="RHEA:31575"/>
        <dbReference type="ChEBI" id="CHEBI:15377"/>
        <dbReference type="ChEBI" id="CHEBI:15378"/>
        <dbReference type="ChEBI" id="CHEBI:33019"/>
        <dbReference type="ChEBI" id="CHEBI:63224"/>
        <dbReference type="ChEBI" id="CHEBI:77896"/>
        <dbReference type="EC" id="3.6.1.55"/>
    </reaction>
</comment>
<evidence type="ECO:0000256" key="9">
    <source>
        <dbReference type="ARBA" id="ARBA00023204"/>
    </source>
</evidence>
<evidence type="ECO:0000256" key="5">
    <source>
        <dbReference type="ARBA" id="ARBA00022723"/>
    </source>
</evidence>
<dbReference type="Pfam" id="PF00293">
    <property type="entry name" value="NUDIX"/>
    <property type="match status" value="1"/>
</dbReference>
<dbReference type="Proteomes" id="UP000188993">
    <property type="component" value="Chromosome"/>
</dbReference>
<dbReference type="PRINTS" id="PR00502">
    <property type="entry name" value="NUDIXFAMILY"/>
</dbReference>
<evidence type="ECO:0000256" key="2">
    <source>
        <dbReference type="ARBA" id="ARBA00005582"/>
    </source>
</evidence>
<evidence type="ECO:0000256" key="7">
    <source>
        <dbReference type="ARBA" id="ARBA00022801"/>
    </source>
</evidence>
<protein>
    <recommendedName>
        <fullName evidence="11">8-oxo-dGTP diphosphatase</fullName>
        <ecNumber evidence="11">3.6.1.55</ecNumber>
    </recommendedName>
</protein>
<dbReference type="PANTHER" id="PTHR47707">
    <property type="entry name" value="8-OXO-DGTP DIPHOSPHATASE"/>
    <property type="match status" value="1"/>
</dbReference>
<dbReference type="EC" id="3.6.1.55" evidence="11"/>
<dbReference type="STRING" id="708126.BW727_101535"/>
<dbReference type="GO" id="GO:0044715">
    <property type="term" value="F:8-oxo-dGDP phosphatase activity"/>
    <property type="evidence" value="ECO:0007669"/>
    <property type="project" value="TreeGrafter"/>
</dbReference>
<keyword evidence="4" id="KW-0235">DNA replication</keyword>
<comment type="cofactor">
    <cofactor evidence="1">
        <name>Mg(2+)</name>
        <dbReference type="ChEBI" id="CHEBI:18420"/>
    </cofactor>
</comment>
<dbReference type="GO" id="GO:0035539">
    <property type="term" value="F:8-oxo-7,8-dihydrodeoxyguanosine triphosphate pyrophosphatase activity"/>
    <property type="evidence" value="ECO:0007669"/>
    <property type="project" value="UniProtKB-EC"/>
</dbReference>
<evidence type="ECO:0000256" key="10">
    <source>
        <dbReference type="ARBA" id="ARBA00035861"/>
    </source>
</evidence>
<evidence type="ECO:0000313" key="14">
    <source>
        <dbReference type="Proteomes" id="UP000188993"/>
    </source>
</evidence>